<accession>A0ABU0DTS3</accession>
<comment type="caution">
    <text evidence="2">The sequence shown here is derived from an EMBL/GenBank/DDBJ whole genome shotgun (WGS) entry which is preliminary data.</text>
</comment>
<dbReference type="Pfam" id="PF12867">
    <property type="entry name" value="DinB_2"/>
    <property type="match status" value="1"/>
</dbReference>
<organism evidence="2 3">
    <name type="scientific">Alkalibacillus filiformis</name>
    <dbReference type="NCBI Taxonomy" id="200990"/>
    <lineage>
        <taxon>Bacteria</taxon>
        <taxon>Bacillati</taxon>
        <taxon>Bacillota</taxon>
        <taxon>Bacilli</taxon>
        <taxon>Bacillales</taxon>
        <taxon>Bacillaceae</taxon>
        <taxon>Alkalibacillus</taxon>
    </lineage>
</organism>
<evidence type="ECO:0000313" key="3">
    <source>
        <dbReference type="Proteomes" id="UP001236723"/>
    </source>
</evidence>
<proteinExistence type="predicted"/>
<dbReference type="InterPro" id="IPR024775">
    <property type="entry name" value="DinB-like"/>
</dbReference>
<dbReference type="EMBL" id="JAUSUP010000004">
    <property type="protein sequence ID" value="MDQ0351822.1"/>
    <property type="molecule type" value="Genomic_DNA"/>
</dbReference>
<feature type="domain" description="DinB-like" evidence="1">
    <location>
        <begin position="32"/>
        <end position="171"/>
    </location>
</feature>
<keyword evidence="3" id="KW-1185">Reference proteome</keyword>
<dbReference type="Gene3D" id="1.20.120.450">
    <property type="entry name" value="dinb family like domain"/>
    <property type="match status" value="1"/>
</dbReference>
<name>A0ABU0DTS3_9BACI</name>
<evidence type="ECO:0000259" key="1">
    <source>
        <dbReference type="Pfam" id="PF12867"/>
    </source>
</evidence>
<dbReference type="Proteomes" id="UP001236723">
    <property type="component" value="Unassembled WGS sequence"/>
</dbReference>
<dbReference type="SUPFAM" id="SSF109854">
    <property type="entry name" value="DinB/YfiT-like putative metalloenzymes"/>
    <property type="match status" value="1"/>
</dbReference>
<gene>
    <name evidence="2" type="ORF">J2R98_001654</name>
</gene>
<reference evidence="2 3" key="1">
    <citation type="submission" date="2023-07" db="EMBL/GenBank/DDBJ databases">
        <title>Genomic Encyclopedia of Type Strains, Phase IV (KMG-IV): sequencing the most valuable type-strain genomes for metagenomic binning, comparative biology and taxonomic classification.</title>
        <authorList>
            <person name="Goeker M."/>
        </authorList>
    </citation>
    <scope>NUCLEOTIDE SEQUENCE [LARGE SCALE GENOMIC DNA]</scope>
    <source>
        <strain evidence="2 3">DSM 15448</strain>
    </source>
</reference>
<sequence length="185" mass="21536">MIDQLGDSSMLYDLKGDASMSSTVGILYSAVRENHQRLQLITDGMSQDELEYKGPDSNFNSTAQLINHIMYVDFNWIFRIKEQPLPTSLEKQYGPMLDVNNRLPKVKDMSLESLMCEYESVLTMVKDTCEQLTDPDLDRVVTFGRNNENQATIRWGLWHIADHNRYHQAHINQLRKWYGEDLCEN</sequence>
<evidence type="ECO:0000313" key="2">
    <source>
        <dbReference type="EMBL" id="MDQ0351822.1"/>
    </source>
</evidence>
<dbReference type="InterPro" id="IPR034660">
    <property type="entry name" value="DinB/YfiT-like"/>
</dbReference>
<protein>
    <submittedName>
        <fullName evidence="2">Damage-inducible protein DinB</fullName>
    </submittedName>
</protein>